<keyword evidence="3" id="KW-1185">Reference proteome</keyword>
<reference evidence="2 3" key="1">
    <citation type="submission" date="2018-06" db="EMBL/GenBank/DDBJ databases">
        <title>Whole genome sequencing of Candida tropicalis (genome annotated by CSBL at Korea University).</title>
        <authorList>
            <person name="Ahn J."/>
        </authorList>
    </citation>
    <scope>NUCLEOTIDE SEQUENCE [LARGE SCALE GENOMIC DNA]</scope>
    <source>
        <strain evidence="2 3">ATCC 20962</strain>
    </source>
</reference>
<proteinExistence type="predicted"/>
<protein>
    <submittedName>
        <fullName evidence="2">Uncharacterized protein</fullName>
    </submittedName>
</protein>
<keyword evidence="1" id="KW-0732">Signal</keyword>
<feature type="signal peptide" evidence="1">
    <location>
        <begin position="1"/>
        <end position="22"/>
    </location>
</feature>
<comment type="caution">
    <text evidence="2">The sequence shown here is derived from an EMBL/GenBank/DDBJ whole genome shotgun (WGS) entry which is preliminary data.</text>
</comment>
<evidence type="ECO:0000313" key="3">
    <source>
        <dbReference type="Proteomes" id="UP000253472"/>
    </source>
</evidence>
<organism evidence="2 3">
    <name type="scientific">Candida viswanathii</name>
    <dbReference type="NCBI Taxonomy" id="5486"/>
    <lineage>
        <taxon>Eukaryota</taxon>
        <taxon>Fungi</taxon>
        <taxon>Dikarya</taxon>
        <taxon>Ascomycota</taxon>
        <taxon>Saccharomycotina</taxon>
        <taxon>Pichiomycetes</taxon>
        <taxon>Debaryomycetaceae</taxon>
        <taxon>Candida/Lodderomyces clade</taxon>
        <taxon>Candida</taxon>
    </lineage>
</organism>
<name>A0A367XUM6_9ASCO</name>
<feature type="chain" id="PRO_5016728685" evidence="1">
    <location>
        <begin position="23"/>
        <end position="93"/>
    </location>
</feature>
<dbReference type="OrthoDB" id="4020743at2759"/>
<sequence>MKFVTWFIYFIKINFLQMVLNGSRNPSISLQYIQSSIFEQTPTECTCDCSAENDLFGAKGDSAWMNNLTDVPILSKECEDEPQPQAQQAGILS</sequence>
<evidence type="ECO:0000313" key="2">
    <source>
        <dbReference type="EMBL" id="RCK57294.1"/>
    </source>
</evidence>
<gene>
    <name evidence="2" type="ORF">Cantr_06878</name>
</gene>
<accession>A0A367XUM6</accession>
<evidence type="ECO:0000256" key="1">
    <source>
        <dbReference type="SAM" id="SignalP"/>
    </source>
</evidence>
<dbReference type="AlphaFoldDB" id="A0A367XUM6"/>
<dbReference type="Proteomes" id="UP000253472">
    <property type="component" value="Unassembled WGS sequence"/>
</dbReference>
<dbReference type="EMBL" id="QLNQ01000028">
    <property type="protein sequence ID" value="RCK57294.1"/>
    <property type="molecule type" value="Genomic_DNA"/>
</dbReference>